<dbReference type="EMBL" id="JAWWNJ010000011">
    <property type="protein sequence ID" value="KAK7044667.1"/>
    <property type="molecule type" value="Genomic_DNA"/>
</dbReference>
<evidence type="ECO:0000313" key="6">
    <source>
        <dbReference type="EMBL" id="KAK7044667.1"/>
    </source>
</evidence>
<keyword evidence="6" id="KW-0808">Transferase</keyword>
<sequence length="1068" mass="115901">MASMHTSPPRAPPIQYKTPMGTRWAKEVAAAGGVGAFDLPTDPKLIGPWILGECVGKGASGRVKIAKHRVTGQLAAVKILPLAPLVSSRASLETQQMKNDKQRLGIDREITMMKLMNHPNILRIYDVYEGAKELFLVLEYVEGGELFDFLVNRGRLPAEEACEYFKQIVYGLNYAHTFSIIHRDLKPENILIASLSPPLIKIADWGMAAFAPPSLQLETSCGSPHYASPEIVNGERYQGNPTDIWSCGVILYALLTGRLPFDDKNVKVLLGKVKCGKFDMPPWIDPLAMDLLSRMLVVDVSRRITIPEIMTHPWLSGASQSSSDKMRRLCNPPLPPSPSTLARPLAHPSLIDPELFSSLRIIWGRHADPQGESIKRDLCASVGQGVHAKAFYFLLGRYRDAQVQARGNGNDFSTNRTDAPSLNAMEGPEDTNLDVDWQVDLDRNHTSKLYERPAPSPRTAAVRVPPPISGLAPPMLRTSKAVSSRERISSPAGPRPQSKKPQTQPSCATAALDLAPVSKDIYLGHPVPSVAGSRPLPRRGHTFSCGEEGSRPPRYSRSLRQDPRSNSSIPSTVAPPYLEQASAPRSRSRSRTVATNSAPPVATPQTTPSSAPAEQLIIHAPIPVAPSSTAPIVDMDLNLDLNLDLSLRLQSNSEEDLSLPEHDLGDGVEEDELPLLTAPRTSNVELQKTMDAVAERLNGLVRARAASSPAPPFLPLEHRRSTKRPVRLQREDKENQSVVDEGWSYVGADEFSAVGLGVDGVGPKMGRDMGNVTFLPGAKRDKERRVKHTTLPPLKPKRSTISLLASPITLAPPVHQPAILEVTTTSRLTSPVVGEFKGWFSNLFSWKGNQNPFPGTGVIYSLDGLEKTRREVGLMLERLGITVEGSGFSCFMDGSVNGEDDPMTASTLRCKVEEASTDEAAPMALKPVKFRIEFSAAPSSRVLNYPPPPPHAGHKHYSVPLSPNSNTTNVPPTTLGALLAAPLDPPLRNRASVLIGRTASSSASAGGAFPPGCQSAIVLLHEKGSTSTFKNVWKRLKETYAEGVNAGYPTLSPTMGGTPFIEPQRFAI</sequence>
<dbReference type="PROSITE" id="PS00108">
    <property type="entry name" value="PROTEIN_KINASE_ST"/>
    <property type="match status" value="1"/>
</dbReference>
<keyword evidence="7" id="KW-1185">Reference proteome</keyword>
<proteinExistence type="predicted"/>
<organism evidence="6 7">
    <name type="scientific">Favolaschia claudopus</name>
    <dbReference type="NCBI Taxonomy" id="2862362"/>
    <lineage>
        <taxon>Eukaryota</taxon>
        <taxon>Fungi</taxon>
        <taxon>Dikarya</taxon>
        <taxon>Basidiomycota</taxon>
        <taxon>Agaricomycotina</taxon>
        <taxon>Agaricomycetes</taxon>
        <taxon>Agaricomycetidae</taxon>
        <taxon>Agaricales</taxon>
        <taxon>Marasmiineae</taxon>
        <taxon>Mycenaceae</taxon>
        <taxon>Favolaschia</taxon>
    </lineage>
</organism>
<evidence type="ECO:0000256" key="3">
    <source>
        <dbReference type="PROSITE-ProRule" id="PRU10141"/>
    </source>
</evidence>
<comment type="caution">
    <text evidence="6">The sequence shown here is derived from an EMBL/GenBank/DDBJ whole genome shotgun (WGS) entry which is preliminary data.</text>
</comment>
<dbReference type="PROSITE" id="PS00107">
    <property type="entry name" value="PROTEIN_KINASE_ATP"/>
    <property type="match status" value="1"/>
</dbReference>
<dbReference type="SUPFAM" id="SSF56112">
    <property type="entry name" value="Protein kinase-like (PK-like)"/>
    <property type="match status" value="1"/>
</dbReference>
<reference evidence="6 7" key="1">
    <citation type="journal article" date="2024" name="J Genomics">
        <title>Draft genome sequencing and assembly of Favolaschia claudopus CIRM-BRFM 2984 isolated from oak limbs.</title>
        <authorList>
            <person name="Navarro D."/>
            <person name="Drula E."/>
            <person name="Chaduli D."/>
            <person name="Cazenave R."/>
            <person name="Ahrendt S."/>
            <person name="Wang J."/>
            <person name="Lipzen A."/>
            <person name="Daum C."/>
            <person name="Barry K."/>
            <person name="Grigoriev I.V."/>
            <person name="Favel A."/>
            <person name="Rosso M.N."/>
            <person name="Martin F."/>
        </authorList>
    </citation>
    <scope>NUCLEOTIDE SEQUENCE [LARGE SCALE GENOMIC DNA]</scope>
    <source>
        <strain evidence="6 7">CIRM-BRFM 2984</strain>
    </source>
</reference>
<dbReference type="Pfam" id="PF00069">
    <property type="entry name" value="Pkinase"/>
    <property type="match status" value="1"/>
</dbReference>
<dbReference type="AlphaFoldDB" id="A0AAW0D2S3"/>
<dbReference type="InterPro" id="IPR017441">
    <property type="entry name" value="Protein_kinase_ATP_BS"/>
</dbReference>
<evidence type="ECO:0000256" key="4">
    <source>
        <dbReference type="SAM" id="MobiDB-lite"/>
    </source>
</evidence>
<dbReference type="InterPro" id="IPR000719">
    <property type="entry name" value="Prot_kinase_dom"/>
</dbReference>
<feature type="region of interest" description="Disordered" evidence="4">
    <location>
        <begin position="448"/>
        <end position="506"/>
    </location>
</feature>
<feature type="region of interest" description="Disordered" evidence="4">
    <location>
        <begin position="526"/>
        <end position="611"/>
    </location>
</feature>
<dbReference type="GO" id="GO:0005737">
    <property type="term" value="C:cytoplasm"/>
    <property type="evidence" value="ECO:0007669"/>
    <property type="project" value="TreeGrafter"/>
</dbReference>
<keyword evidence="1 3" id="KW-0547">Nucleotide-binding</keyword>
<evidence type="ECO:0000256" key="1">
    <source>
        <dbReference type="ARBA" id="ARBA00022741"/>
    </source>
</evidence>
<feature type="domain" description="Protein kinase" evidence="5">
    <location>
        <begin position="49"/>
        <end position="315"/>
    </location>
</feature>
<feature type="binding site" evidence="3">
    <location>
        <position position="78"/>
    </location>
    <ligand>
        <name>ATP</name>
        <dbReference type="ChEBI" id="CHEBI:30616"/>
    </ligand>
</feature>
<feature type="compositionally biased region" description="Polar residues" evidence="4">
    <location>
        <begin position="409"/>
        <end position="420"/>
    </location>
</feature>
<dbReference type="InterPro" id="IPR011009">
    <property type="entry name" value="Kinase-like_dom_sf"/>
</dbReference>
<dbReference type="InterPro" id="IPR008271">
    <property type="entry name" value="Ser/Thr_kinase_AS"/>
</dbReference>
<dbReference type="PROSITE" id="PS50011">
    <property type="entry name" value="PROTEIN_KINASE_DOM"/>
    <property type="match status" value="1"/>
</dbReference>
<gene>
    <name evidence="6" type="ORF">R3P38DRAFT_2880057</name>
</gene>
<dbReference type="GO" id="GO:0035556">
    <property type="term" value="P:intracellular signal transduction"/>
    <property type="evidence" value="ECO:0007669"/>
    <property type="project" value="TreeGrafter"/>
</dbReference>
<name>A0AAW0D2S3_9AGAR</name>
<evidence type="ECO:0000313" key="7">
    <source>
        <dbReference type="Proteomes" id="UP001362999"/>
    </source>
</evidence>
<feature type="compositionally biased region" description="Low complexity" evidence="4">
    <location>
        <begin position="581"/>
        <end position="598"/>
    </location>
</feature>
<keyword evidence="6" id="KW-0418">Kinase</keyword>
<keyword evidence="2 3" id="KW-0067">ATP-binding</keyword>
<dbReference type="FunFam" id="1.10.510.10:FF:000571">
    <property type="entry name" value="Maternal embryonic leucine zipper kinase"/>
    <property type="match status" value="1"/>
</dbReference>
<dbReference type="SMART" id="SM00220">
    <property type="entry name" value="S_TKc"/>
    <property type="match status" value="1"/>
</dbReference>
<dbReference type="GO" id="GO:0005524">
    <property type="term" value="F:ATP binding"/>
    <property type="evidence" value="ECO:0007669"/>
    <property type="project" value="UniProtKB-UniRule"/>
</dbReference>
<accession>A0AAW0D2S3</accession>
<protein>
    <submittedName>
        <fullName evidence="6">Kinase domain-containing protein</fullName>
    </submittedName>
</protein>
<evidence type="ECO:0000259" key="5">
    <source>
        <dbReference type="PROSITE" id="PS50011"/>
    </source>
</evidence>
<evidence type="ECO:0000256" key="2">
    <source>
        <dbReference type="ARBA" id="ARBA00022840"/>
    </source>
</evidence>
<dbReference type="Gene3D" id="1.10.510.10">
    <property type="entry name" value="Transferase(Phosphotransferase) domain 1"/>
    <property type="match status" value="1"/>
</dbReference>
<feature type="region of interest" description="Disordered" evidence="4">
    <location>
        <begin position="409"/>
        <end position="430"/>
    </location>
</feature>
<dbReference type="PANTHER" id="PTHR24346:SF110">
    <property type="entry name" value="NON-SPECIFIC SERINE_THREONINE PROTEIN KINASE"/>
    <property type="match status" value="1"/>
</dbReference>
<dbReference type="Proteomes" id="UP001362999">
    <property type="component" value="Unassembled WGS sequence"/>
</dbReference>
<dbReference type="PANTHER" id="PTHR24346">
    <property type="entry name" value="MAP/MICROTUBULE AFFINITY-REGULATING KINASE"/>
    <property type="match status" value="1"/>
</dbReference>
<dbReference type="GO" id="GO:0004674">
    <property type="term" value="F:protein serine/threonine kinase activity"/>
    <property type="evidence" value="ECO:0007669"/>
    <property type="project" value="TreeGrafter"/>
</dbReference>